<dbReference type="OrthoDB" id="3126049at2759"/>
<evidence type="ECO:0000313" key="3">
    <source>
        <dbReference type="Proteomes" id="UP000636479"/>
    </source>
</evidence>
<evidence type="ECO:0000256" key="1">
    <source>
        <dbReference type="SAM" id="MobiDB-lite"/>
    </source>
</evidence>
<feature type="region of interest" description="Disordered" evidence="1">
    <location>
        <begin position="156"/>
        <end position="245"/>
    </location>
</feature>
<reference evidence="2" key="1">
    <citation type="submission" date="2020-05" db="EMBL/GenBank/DDBJ databases">
        <title>Mycena genomes resolve the evolution of fungal bioluminescence.</title>
        <authorList>
            <person name="Tsai I.J."/>
        </authorList>
    </citation>
    <scope>NUCLEOTIDE SEQUENCE</scope>
    <source>
        <strain evidence="2">171206Taipei</strain>
    </source>
</reference>
<dbReference type="RefSeq" id="XP_037215142.1">
    <property type="nucleotide sequence ID" value="XM_037368216.1"/>
</dbReference>
<feature type="compositionally biased region" description="Basic residues" evidence="1">
    <location>
        <begin position="119"/>
        <end position="129"/>
    </location>
</feature>
<protein>
    <submittedName>
        <fullName evidence="2">Uncharacterized protein</fullName>
    </submittedName>
</protein>
<dbReference type="Proteomes" id="UP000636479">
    <property type="component" value="Unassembled WGS sequence"/>
</dbReference>
<feature type="region of interest" description="Disordered" evidence="1">
    <location>
        <begin position="117"/>
        <end position="140"/>
    </location>
</feature>
<feature type="compositionally biased region" description="Basic and acidic residues" evidence="1">
    <location>
        <begin position="398"/>
        <end position="410"/>
    </location>
</feature>
<name>A0A8H6S4F4_9AGAR</name>
<feature type="compositionally biased region" description="Basic and acidic residues" evidence="1">
    <location>
        <begin position="222"/>
        <end position="245"/>
    </location>
</feature>
<dbReference type="EMBL" id="JACAZF010000011">
    <property type="protein sequence ID" value="KAF7292714.1"/>
    <property type="molecule type" value="Genomic_DNA"/>
</dbReference>
<feature type="region of interest" description="Disordered" evidence="1">
    <location>
        <begin position="398"/>
        <end position="420"/>
    </location>
</feature>
<sequence>MHLPQPPRSQADIIGRSELRQQVATLLRQSYEARTNQVFDKGKERMRYELCGLEWVPKHIHDQWGKGTIRTFDELTAAVSPELLRNWVKTLEKSGPKIVPRDVPYWVDKHSKLPIATAKSKKQRQKVKKHGADSLLAPNIPSSLASSSKLTLLESSSLGKRGRHSFPGTAAVAGPSNKRAKRSASPCPVDTMKANHRPSRSPSVVEVDPPDPSPRSKPLSRTRVDHEPLKSRQIDRQASAEESKIDHEKPLDYFLSPTFPGVRFPYAGPSIDFAVREAERLQGSPDVSPEFKYSHLGHLLLQTVVSQTTLHSVIGAAGMAGPGSLAADLHLVNFLAKEVEHPGTEDLFRYLSVLFAAAASFSRRARLQREGAPQPEEDFGELEVDLRNLEEEEWVTKELVKDSEATDSAKRKGKARKGKR</sequence>
<organism evidence="2 3">
    <name type="scientific">Mycena indigotica</name>
    <dbReference type="NCBI Taxonomy" id="2126181"/>
    <lineage>
        <taxon>Eukaryota</taxon>
        <taxon>Fungi</taxon>
        <taxon>Dikarya</taxon>
        <taxon>Basidiomycota</taxon>
        <taxon>Agaricomycotina</taxon>
        <taxon>Agaricomycetes</taxon>
        <taxon>Agaricomycetidae</taxon>
        <taxon>Agaricales</taxon>
        <taxon>Marasmiineae</taxon>
        <taxon>Mycenaceae</taxon>
        <taxon>Mycena</taxon>
    </lineage>
</organism>
<dbReference type="AlphaFoldDB" id="A0A8H6S4F4"/>
<feature type="compositionally biased region" description="Basic residues" evidence="1">
    <location>
        <begin position="411"/>
        <end position="420"/>
    </location>
</feature>
<dbReference type="GeneID" id="59350732"/>
<gene>
    <name evidence="2" type="ORF">MIND_01169700</name>
</gene>
<accession>A0A8H6S4F4</accession>
<proteinExistence type="predicted"/>
<comment type="caution">
    <text evidence="2">The sequence shown here is derived from an EMBL/GenBank/DDBJ whole genome shotgun (WGS) entry which is preliminary data.</text>
</comment>
<evidence type="ECO:0000313" key="2">
    <source>
        <dbReference type="EMBL" id="KAF7292714.1"/>
    </source>
</evidence>
<keyword evidence="3" id="KW-1185">Reference proteome</keyword>